<dbReference type="SUPFAM" id="SSF64076">
    <property type="entry name" value="MTH938-like"/>
    <property type="match status" value="1"/>
</dbReference>
<sequence>MELHREADAPNHITAAGDGWVKVSGERHQLPVMVEPEAITPLPAGAGEQLDIASPALRQAAERKPAVLLLGMPGGGTPPVRLIGQFNAAGVGLEAMDIAAACRTFNVLAAEGRHVVAVLLD</sequence>
<dbReference type="EMBL" id="JADHEI010000033">
    <property type="protein sequence ID" value="MBF2735105.1"/>
    <property type="molecule type" value="Genomic_DNA"/>
</dbReference>
<evidence type="ECO:0000313" key="1">
    <source>
        <dbReference type="EMBL" id="MBF2735105.1"/>
    </source>
</evidence>
<evidence type="ECO:0000313" key="2">
    <source>
        <dbReference type="Proteomes" id="UP000604381"/>
    </source>
</evidence>
<protein>
    <submittedName>
        <fullName evidence="1">Uncharacterized protein</fullName>
    </submittedName>
</protein>
<proteinExistence type="predicted"/>
<dbReference type="Proteomes" id="UP000604381">
    <property type="component" value="Unassembled WGS sequence"/>
</dbReference>
<reference evidence="1" key="1">
    <citation type="submission" date="2020-10" db="EMBL/GenBank/DDBJ databases">
        <title>An improved Amphimedon queenslandica hologenome assembly reveals how three proteobacterial symbionts can extend the metabolic phenotypic of their marine sponge host.</title>
        <authorList>
            <person name="Degnan B."/>
            <person name="Degnan S."/>
            <person name="Xiang X."/>
        </authorList>
    </citation>
    <scope>NUCLEOTIDE SEQUENCE</scope>
    <source>
        <strain evidence="1">AqS2</strain>
    </source>
</reference>
<dbReference type="Gene3D" id="3.40.1230.10">
    <property type="entry name" value="MTH938-like"/>
    <property type="match status" value="1"/>
</dbReference>
<comment type="caution">
    <text evidence="1">The sequence shown here is derived from an EMBL/GenBank/DDBJ whole genome shotgun (WGS) entry which is preliminary data.</text>
</comment>
<keyword evidence="2" id="KW-1185">Reference proteome</keyword>
<organism evidence="1 2">
    <name type="scientific">Candidatus Amphirhobacter heronislandensis</name>
    <dbReference type="NCBI Taxonomy" id="1732024"/>
    <lineage>
        <taxon>Bacteria</taxon>
        <taxon>Pseudomonadati</taxon>
        <taxon>Pseudomonadota</taxon>
        <taxon>Gammaproteobacteria</taxon>
        <taxon>Candidatus Tethybacterales</taxon>
        <taxon>Candidatus Tethybacteraceae</taxon>
        <taxon>Candidatus Amphirhobacter</taxon>
    </lineage>
</organism>
<dbReference type="Pfam" id="PF04430">
    <property type="entry name" value="DUF498"/>
    <property type="match status" value="1"/>
</dbReference>
<accession>A0A930UBY1</accession>
<dbReference type="InterPro" id="IPR007523">
    <property type="entry name" value="NDUFAF3/AAMDC"/>
</dbReference>
<gene>
    <name evidence="1" type="ORF">ISN26_03335</name>
</gene>
<dbReference type="InterPro" id="IPR036748">
    <property type="entry name" value="MTH938-like_sf"/>
</dbReference>
<name>A0A930UBY1_9GAMM</name>
<dbReference type="AlphaFoldDB" id="A0A930UBY1"/>